<organism evidence="12 13">
    <name type="scientific">Ascobolus immersus RN42</name>
    <dbReference type="NCBI Taxonomy" id="1160509"/>
    <lineage>
        <taxon>Eukaryota</taxon>
        <taxon>Fungi</taxon>
        <taxon>Dikarya</taxon>
        <taxon>Ascomycota</taxon>
        <taxon>Pezizomycotina</taxon>
        <taxon>Pezizomycetes</taxon>
        <taxon>Pezizales</taxon>
        <taxon>Ascobolaceae</taxon>
        <taxon>Ascobolus</taxon>
    </lineage>
</organism>
<dbReference type="Pfam" id="PF06102">
    <property type="entry name" value="RRP36"/>
    <property type="match status" value="1"/>
</dbReference>
<keyword evidence="13" id="KW-1185">Reference proteome</keyword>
<dbReference type="PANTHER" id="PTHR21738">
    <property type="entry name" value="RIBOSOMAL RNA PROCESSING PROTEIN 36 HOMOLOG"/>
    <property type="match status" value="1"/>
</dbReference>
<feature type="region of interest" description="Disordered" evidence="11">
    <location>
        <begin position="130"/>
        <end position="191"/>
    </location>
</feature>
<keyword evidence="4 10" id="KW-0690">Ribosome biogenesis</keyword>
<keyword evidence="8 10" id="KW-0687">Ribonucleoprotein</keyword>
<feature type="compositionally biased region" description="Basic and acidic residues" evidence="11">
    <location>
        <begin position="134"/>
        <end position="161"/>
    </location>
</feature>
<evidence type="ECO:0000256" key="7">
    <source>
        <dbReference type="ARBA" id="ARBA00023242"/>
    </source>
</evidence>
<evidence type="ECO:0000256" key="4">
    <source>
        <dbReference type="ARBA" id="ARBA00022517"/>
    </source>
</evidence>
<sequence length="331" mass="37567">MASKYGSLKRVNFQPDYSDDDIDLNDLSPNEFEEGDEDEDMEDGSEDEGSEEEGQSGSGSEGEGSEDEEGDYSDEGSEDDVDPTVQLASISFGTLAKAQNSILKSKSKKAGKSKPTADLSAIKESLAALKKKAKLDTESKSKSSRKALPEEHPGRPKRSDKNAPQVLTSKKPVTRKREVVPVPFIKPRDPRFDPALGTFNEAAFSKNYDFLEDYKESEAAAMRDRLKKIKDTEEKEKIKKELAIIDNQKKAKAKKEERESILREHKRKERELVKQGKKPYFLKKSDQERAILTQQYSKLTESQRESVMEKRRKRKAHKEKKRMPFARRVAS</sequence>
<evidence type="ECO:0000256" key="2">
    <source>
        <dbReference type="ARBA" id="ARBA00009418"/>
    </source>
</evidence>
<evidence type="ECO:0000256" key="8">
    <source>
        <dbReference type="ARBA" id="ARBA00023274"/>
    </source>
</evidence>
<keyword evidence="6" id="KW-0175">Coiled coil</keyword>
<dbReference type="OrthoDB" id="448446at2759"/>
<reference evidence="12 13" key="1">
    <citation type="journal article" date="2018" name="Nat. Ecol. Evol.">
        <title>Pezizomycetes genomes reveal the molecular basis of ectomycorrhizal truffle lifestyle.</title>
        <authorList>
            <person name="Murat C."/>
            <person name="Payen T."/>
            <person name="Noel B."/>
            <person name="Kuo A."/>
            <person name="Morin E."/>
            <person name="Chen J."/>
            <person name="Kohler A."/>
            <person name="Krizsan K."/>
            <person name="Balestrini R."/>
            <person name="Da Silva C."/>
            <person name="Montanini B."/>
            <person name="Hainaut M."/>
            <person name="Levati E."/>
            <person name="Barry K.W."/>
            <person name="Belfiori B."/>
            <person name="Cichocki N."/>
            <person name="Clum A."/>
            <person name="Dockter R.B."/>
            <person name="Fauchery L."/>
            <person name="Guy J."/>
            <person name="Iotti M."/>
            <person name="Le Tacon F."/>
            <person name="Lindquist E.A."/>
            <person name="Lipzen A."/>
            <person name="Malagnac F."/>
            <person name="Mello A."/>
            <person name="Molinier V."/>
            <person name="Miyauchi S."/>
            <person name="Poulain J."/>
            <person name="Riccioni C."/>
            <person name="Rubini A."/>
            <person name="Sitrit Y."/>
            <person name="Splivallo R."/>
            <person name="Traeger S."/>
            <person name="Wang M."/>
            <person name="Zifcakova L."/>
            <person name="Wipf D."/>
            <person name="Zambonelli A."/>
            <person name="Paolocci F."/>
            <person name="Nowrousian M."/>
            <person name="Ottonello S."/>
            <person name="Baldrian P."/>
            <person name="Spatafora J.W."/>
            <person name="Henrissat B."/>
            <person name="Nagy L.G."/>
            <person name="Aury J.M."/>
            <person name="Wincker P."/>
            <person name="Grigoriev I.V."/>
            <person name="Bonfante P."/>
            <person name="Martin F.M."/>
        </authorList>
    </citation>
    <scope>NUCLEOTIDE SEQUENCE [LARGE SCALE GENOMIC DNA]</scope>
    <source>
        <strain evidence="12 13">RN42</strain>
    </source>
</reference>
<dbReference type="EMBL" id="ML119755">
    <property type="protein sequence ID" value="RPA75866.1"/>
    <property type="molecule type" value="Genomic_DNA"/>
</dbReference>
<dbReference type="GO" id="GO:0005730">
    <property type="term" value="C:nucleolus"/>
    <property type="evidence" value="ECO:0007669"/>
    <property type="project" value="UniProtKB-SubCell"/>
</dbReference>
<name>A0A3N4HSA3_ASCIM</name>
<feature type="compositionally biased region" description="Acidic residues" evidence="11">
    <location>
        <begin position="31"/>
        <end position="54"/>
    </location>
</feature>
<feature type="compositionally biased region" description="Acidic residues" evidence="11">
    <location>
        <begin position="63"/>
        <end position="82"/>
    </location>
</feature>
<comment type="subcellular location">
    <subcellularLocation>
        <location evidence="1 10">Nucleus</location>
        <location evidence="1 10">Nucleolus</location>
    </subcellularLocation>
</comment>
<proteinExistence type="inferred from homology"/>
<dbReference type="AlphaFoldDB" id="A0A3N4HSA3"/>
<gene>
    <name evidence="12" type="ORF">BJ508DRAFT_417872</name>
</gene>
<comment type="function">
    <text evidence="9 10">Component of the 90S pre-ribosome involved in the maturation of rRNAs. Required for early cleavages of the pre-RNAs in the 40S ribosomal subunit maturation pathway.</text>
</comment>
<evidence type="ECO:0000313" key="13">
    <source>
        <dbReference type="Proteomes" id="UP000275078"/>
    </source>
</evidence>
<evidence type="ECO:0000313" key="12">
    <source>
        <dbReference type="EMBL" id="RPA75866.1"/>
    </source>
</evidence>
<evidence type="ECO:0000256" key="5">
    <source>
        <dbReference type="ARBA" id="ARBA00022552"/>
    </source>
</evidence>
<evidence type="ECO:0000256" key="11">
    <source>
        <dbReference type="SAM" id="MobiDB-lite"/>
    </source>
</evidence>
<feature type="region of interest" description="Disordered" evidence="11">
    <location>
        <begin position="1"/>
        <end position="88"/>
    </location>
</feature>
<evidence type="ECO:0000256" key="10">
    <source>
        <dbReference type="RuleBase" id="RU368027"/>
    </source>
</evidence>
<dbReference type="PANTHER" id="PTHR21738:SF0">
    <property type="entry name" value="RIBOSOMAL RNA PROCESSING PROTEIN 36 HOMOLOG"/>
    <property type="match status" value="1"/>
</dbReference>
<dbReference type="STRING" id="1160509.A0A3N4HSA3"/>
<keyword evidence="5 10" id="KW-0698">rRNA processing</keyword>
<dbReference type="GO" id="GO:0000462">
    <property type="term" value="P:maturation of SSU-rRNA from tricistronic rRNA transcript (SSU-rRNA, 5.8S rRNA, LSU-rRNA)"/>
    <property type="evidence" value="ECO:0007669"/>
    <property type="project" value="TreeGrafter"/>
</dbReference>
<protein>
    <recommendedName>
        <fullName evidence="10">rRNA biogenesis protein RRP36</fullName>
    </recommendedName>
</protein>
<dbReference type="Proteomes" id="UP000275078">
    <property type="component" value="Unassembled WGS sequence"/>
</dbReference>
<comment type="subunit">
    <text evidence="3 10">Associates with 90S and pre-40S pre-ribosomal particles.</text>
</comment>
<feature type="compositionally biased region" description="Basic residues" evidence="11">
    <location>
        <begin position="310"/>
        <end position="331"/>
    </location>
</feature>
<evidence type="ECO:0000256" key="6">
    <source>
        <dbReference type="ARBA" id="ARBA00023054"/>
    </source>
</evidence>
<evidence type="ECO:0000256" key="1">
    <source>
        <dbReference type="ARBA" id="ARBA00004604"/>
    </source>
</evidence>
<dbReference type="InterPro" id="IPR009292">
    <property type="entry name" value="RRP36"/>
</dbReference>
<evidence type="ECO:0000256" key="9">
    <source>
        <dbReference type="ARBA" id="ARBA00025053"/>
    </source>
</evidence>
<keyword evidence="7 10" id="KW-0539">Nucleus</keyword>
<dbReference type="GO" id="GO:0030686">
    <property type="term" value="C:90S preribosome"/>
    <property type="evidence" value="ECO:0007669"/>
    <property type="project" value="TreeGrafter"/>
</dbReference>
<comment type="similarity">
    <text evidence="2 10">Belongs to the RRP36 family.</text>
</comment>
<accession>A0A3N4HSA3</accession>
<evidence type="ECO:0000256" key="3">
    <source>
        <dbReference type="ARBA" id="ARBA00011167"/>
    </source>
</evidence>
<feature type="region of interest" description="Disordered" evidence="11">
    <location>
        <begin position="298"/>
        <end position="331"/>
    </location>
</feature>